<evidence type="ECO:0000313" key="2">
    <source>
        <dbReference type="Proteomes" id="UP000655523"/>
    </source>
</evidence>
<dbReference type="Proteomes" id="UP000655523">
    <property type="component" value="Unassembled WGS sequence"/>
</dbReference>
<accession>A0A972SGF6</accession>
<sequence length="102" mass="11703">MPVDLEQLRKLAEAMKGEAADTLRQAASEIGLLRRHLFEAHASNADSERLDWLSEQAHEEYCDPVRRTYFALPRIVTKKNDVSATTLREAIDLVRMPHHHDV</sequence>
<protein>
    <submittedName>
        <fullName evidence="1">Uncharacterized protein</fullName>
    </submittedName>
</protein>
<evidence type="ECO:0000313" key="1">
    <source>
        <dbReference type="EMBL" id="NPT53802.1"/>
    </source>
</evidence>
<name>A0A972SGF6_9BURK</name>
<dbReference type="AlphaFoldDB" id="A0A972SGF6"/>
<comment type="caution">
    <text evidence="1">The sequence shown here is derived from an EMBL/GenBank/DDBJ whole genome shotgun (WGS) entry which is preliminary data.</text>
</comment>
<gene>
    <name evidence="1" type="ORF">GNZ13_04030</name>
</gene>
<organism evidence="1 2">
    <name type="scientific">Paraburkholderia elongata</name>
    <dbReference type="NCBI Taxonomy" id="2675747"/>
    <lineage>
        <taxon>Bacteria</taxon>
        <taxon>Pseudomonadati</taxon>
        <taxon>Pseudomonadota</taxon>
        <taxon>Betaproteobacteria</taxon>
        <taxon>Burkholderiales</taxon>
        <taxon>Burkholderiaceae</taxon>
        <taxon>Paraburkholderia</taxon>
    </lineage>
</organism>
<dbReference type="RefSeq" id="WP_172160724.1">
    <property type="nucleotide sequence ID" value="NZ_WOEZ01000020.1"/>
</dbReference>
<dbReference type="EMBL" id="WOEZ01000020">
    <property type="protein sequence ID" value="NPT53802.1"/>
    <property type="molecule type" value="Genomic_DNA"/>
</dbReference>
<reference evidence="1 2" key="1">
    <citation type="submission" date="2019-11" db="EMBL/GenBank/DDBJ databases">
        <title>Metabolism of dissolved organic matter in forest soils.</title>
        <authorList>
            <person name="Cyle K.T."/>
            <person name="Wilhelm R.C."/>
            <person name="Martinez C.E."/>
        </authorList>
    </citation>
    <scope>NUCLEOTIDE SEQUENCE [LARGE SCALE GENOMIC DNA]</scope>
    <source>
        <strain evidence="1 2">5N</strain>
    </source>
</reference>
<proteinExistence type="predicted"/>
<keyword evidence="2" id="KW-1185">Reference proteome</keyword>